<dbReference type="InterPro" id="IPR011990">
    <property type="entry name" value="TPR-like_helical_dom_sf"/>
</dbReference>
<gene>
    <name evidence="3" type="ORF">GCM10007422_37260</name>
</gene>
<keyword evidence="1" id="KW-0802">TPR repeat</keyword>
<name>A0ABQ1Y8A5_9SPHI</name>
<evidence type="ECO:0000313" key="4">
    <source>
        <dbReference type="Proteomes" id="UP000642938"/>
    </source>
</evidence>
<proteinExistence type="predicted"/>
<dbReference type="InterPro" id="IPR050491">
    <property type="entry name" value="AmpC-like"/>
</dbReference>
<protein>
    <recommendedName>
        <fullName evidence="2">Beta-lactamase-related domain-containing protein</fullName>
    </recommendedName>
</protein>
<dbReference type="PANTHER" id="PTHR46825:SF9">
    <property type="entry name" value="BETA-LACTAMASE-RELATED DOMAIN-CONTAINING PROTEIN"/>
    <property type="match status" value="1"/>
</dbReference>
<dbReference type="SMART" id="SM00028">
    <property type="entry name" value="TPR"/>
    <property type="match status" value="2"/>
</dbReference>
<feature type="domain" description="Beta-lactamase-related" evidence="2">
    <location>
        <begin position="48"/>
        <end position="332"/>
    </location>
</feature>
<dbReference type="PROSITE" id="PS50005">
    <property type="entry name" value="TPR"/>
    <property type="match status" value="1"/>
</dbReference>
<dbReference type="SUPFAM" id="SSF56601">
    <property type="entry name" value="beta-lactamase/transpeptidase-like"/>
    <property type="match status" value="1"/>
</dbReference>
<accession>A0ABQ1Y8A5</accession>
<sequence length="476" mass="53884">MDATKRIFVRPIEKYSMKKLIIFPVFFLVTALGYSQVNVNKSIDSIMKVAYQRGIFNGNILVAKHGKVIYERSFGFADGAKSLPMKKDLRFDIGSVSKEFNGVAMMLLNEKGKLSLDDKLAKYFPEFPSWANEVKIRHLINYTSGIPVFGPAGDGNDSLIYQSLLRLKSLKSTPGSLYIYNAVNVSLQRKIIEKVSGLSYAKFLEKYLLKPAGMRSSLVDYPVDAKGMAQAFDEQGRTTVYEQQTKGWVRLPINDLYKWIVALDNNKIINPSSFRELSQAFPGGESSIGTSEFRNDTLLWHQHQGSNSNYEAAYYSNVRDSIVIIMMTNNQQMKVWPLKTAILQALGGQNFAIPKKSLYLAIRDRMLTDTASGMSYYRKLKNEAQEQFDFSFEIGDLISTGKYLQRRKKIDEAILLFNTAVALQARKEDLSYGYELIGECFYSKGEAALALTSYQKSLDLNPMNKNSAEMIKKLEK</sequence>
<dbReference type="InterPro" id="IPR019734">
    <property type="entry name" value="TPR_rpt"/>
</dbReference>
<evidence type="ECO:0000259" key="2">
    <source>
        <dbReference type="Pfam" id="PF00144"/>
    </source>
</evidence>
<dbReference type="Gene3D" id="3.40.710.10">
    <property type="entry name" value="DD-peptidase/beta-lactamase superfamily"/>
    <property type="match status" value="1"/>
</dbReference>
<dbReference type="PANTHER" id="PTHR46825">
    <property type="entry name" value="D-ALANYL-D-ALANINE-CARBOXYPEPTIDASE/ENDOPEPTIDASE AMPH"/>
    <property type="match status" value="1"/>
</dbReference>
<evidence type="ECO:0000313" key="3">
    <source>
        <dbReference type="EMBL" id="GGH15302.1"/>
    </source>
</evidence>
<dbReference type="InterPro" id="IPR001466">
    <property type="entry name" value="Beta-lactam-related"/>
</dbReference>
<comment type="caution">
    <text evidence="3">The sequence shown here is derived from an EMBL/GenBank/DDBJ whole genome shotgun (WGS) entry which is preliminary data.</text>
</comment>
<dbReference type="Pfam" id="PF00144">
    <property type="entry name" value="Beta-lactamase"/>
    <property type="match status" value="1"/>
</dbReference>
<reference evidence="4" key="1">
    <citation type="journal article" date="2019" name="Int. J. Syst. Evol. Microbiol.">
        <title>The Global Catalogue of Microorganisms (GCM) 10K type strain sequencing project: providing services to taxonomists for standard genome sequencing and annotation.</title>
        <authorList>
            <consortium name="The Broad Institute Genomics Platform"/>
            <consortium name="The Broad Institute Genome Sequencing Center for Infectious Disease"/>
            <person name="Wu L."/>
            <person name="Ma J."/>
        </authorList>
    </citation>
    <scope>NUCLEOTIDE SEQUENCE [LARGE SCALE GENOMIC DNA]</scope>
    <source>
        <strain evidence="4">CGMCC 1.15287</strain>
    </source>
</reference>
<dbReference type="InterPro" id="IPR012338">
    <property type="entry name" value="Beta-lactam/transpept-like"/>
</dbReference>
<dbReference type="Gene3D" id="1.25.40.10">
    <property type="entry name" value="Tetratricopeptide repeat domain"/>
    <property type="match status" value="1"/>
</dbReference>
<organism evidence="3 4">
    <name type="scientific">Pedobacter zeae</name>
    <dbReference type="NCBI Taxonomy" id="1737356"/>
    <lineage>
        <taxon>Bacteria</taxon>
        <taxon>Pseudomonadati</taxon>
        <taxon>Bacteroidota</taxon>
        <taxon>Sphingobacteriia</taxon>
        <taxon>Sphingobacteriales</taxon>
        <taxon>Sphingobacteriaceae</taxon>
        <taxon>Pedobacter</taxon>
    </lineage>
</organism>
<dbReference type="EMBL" id="BMHZ01000004">
    <property type="protein sequence ID" value="GGH15302.1"/>
    <property type="molecule type" value="Genomic_DNA"/>
</dbReference>
<feature type="repeat" description="TPR" evidence="1">
    <location>
        <begin position="431"/>
        <end position="464"/>
    </location>
</feature>
<keyword evidence="4" id="KW-1185">Reference proteome</keyword>
<evidence type="ECO:0000256" key="1">
    <source>
        <dbReference type="PROSITE-ProRule" id="PRU00339"/>
    </source>
</evidence>
<dbReference type="SUPFAM" id="SSF48452">
    <property type="entry name" value="TPR-like"/>
    <property type="match status" value="1"/>
</dbReference>
<dbReference type="Proteomes" id="UP000642938">
    <property type="component" value="Unassembled WGS sequence"/>
</dbReference>